<dbReference type="OrthoDB" id="5430451at2759"/>
<evidence type="ECO:0000256" key="1">
    <source>
        <dbReference type="SAM" id="MobiDB-lite"/>
    </source>
</evidence>
<comment type="caution">
    <text evidence="2">The sequence shown here is derived from an EMBL/GenBank/DDBJ whole genome shotgun (WGS) entry which is preliminary data.</text>
</comment>
<keyword evidence="3" id="KW-1185">Reference proteome</keyword>
<dbReference type="AlphaFoldDB" id="A0A9P9DTW1"/>
<protein>
    <submittedName>
        <fullName evidence="2">Uncharacterized protein</fullName>
    </submittedName>
</protein>
<reference evidence="2" key="1">
    <citation type="journal article" date="2021" name="Nat. Commun.">
        <title>Genetic determinants of endophytism in the Arabidopsis root mycobiome.</title>
        <authorList>
            <person name="Mesny F."/>
            <person name="Miyauchi S."/>
            <person name="Thiergart T."/>
            <person name="Pickel B."/>
            <person name="Atanasova L."/>
            <person name="Karlsson M."/>
            <person name="Huettel B."/>
            <person name="Barry K.W."/>
            <person name="Haridas S."/>
            <person name="Chen C."/>
            <person name="Bauer D."/>
            <person name="Andreopoulos W."/>
            <person name="Pangilinan J."/>
            <person name="LaButti K."/>
            <person name="Riley R."/>
            <person name="Lipzen A."/>
            <person name="Clum A."/>
            <person name="Drula E."/>
            <person name="Henrissat B."/>
            <person name="Kohler A."/>
            <person name="Grigoriev I.V."/>
            <person name="Martin F.M."/>
            <person name="Hacquard S."/>
        </authorList>
    </citation>
    <scope>NUCLEOTIDE SEQUENCE</scope>
    <source>
        <strain evidence="2">MPI-CAGE-AT-0021</strain>
    </source>
</reference>
<dbReference type="Proteomes" id="UP000717696">
    <property type="component" value="Unassembled WGS sequence"/>
</dbReference>
<feature type="compositionally biased region" description="Polar residues" evidence="1">
    <location>
        <begin position="60"/>
        <end position="69"/>
    </location>
</feature>
<evidence type="ECO:0000313" key="3">
    <source>
        <dbReference type="Proteomes" id="UP000717696"/>
    </source>
</evidence>
<feature type="compositionally biased region" description="Low complexity" evidence="1">
    <location>
        <begin position="139"/>
        <end position="157"/>
    </location>
</feature>
<proteinExistence type="predicted"/>
<dbReference type="EMBL" id="JAGMUU010000024">
    <property type="protein sequence ID" value="KAH7124987.1"/>
    <property type="molecule type" value="Genomic_DNA"/>
</dbReference>
<sequence>MDTNNGGSRGRSERWSLRLFEDLLTDERASRNGPSAAHFRSSVSLDEEVDNKKSGPMKPESTTPLPSLHSTGCCTVTAAQAPAGHESCRQSAIDFLFSRAANLIRESIEVEGCLFLNAASGSLGGPVSPSGADNPEPSSPSLSVYSGKSSSGSSISSDENKGTSRQKWSPCGVLGFSTSDKSSVDGEMNLALHMDVAENFLSTLLRRYPRDKIFVFGANGELQYSDLSEQDRNGMANGHEATLPGDGQGSLGFGQNIAQKKHRQDPWARQKEGQITLNIFPGARAVWPLYLSGIRGEIDGLRVASSIAKHRLASS</sequence>
<evidence type="ECO:0000313" key="2">
    <source>
        <dbReference type="EMBL" id="KAH7124987.1"/>
    </source>
</evidence>
<accession>A0A9P9DTW1</accession>
<name>A0A9P9DTW1_9HYPO</name>
<gene>
    <name evidence="2" type="ORF">B0J13DRAFT_531254</name>
</gene>
<feature type="region of interest" description="Disordered" evidence="1">
    <location>
        <begin position="124"/>
        <end position="167"/>
    </location>
</feature>
<feature type="region of interest" description="Disordered" evidence="1">
    <location>
        <begin position="30"/>
        <end position="69"/>
    </location>
</feature>
<organism evidence="2 3">
    <name type="scientific">Dactylonectria estremocensis</name>
    <dbReference type="NCBI Taxonomy" id="1079267"/>
    <lineage>
        <taxon>Eukaryota</taxon>
        <taxon>Fungi</taxon>
        <taxon>Dikarya</taxon>
        <taxon>Ascomycota</taxon>
        <taxon>Pezizomycotina</taxon>
        <taxon>Sordariomycetes</taxon>
        <taxon>Hypocreomycetidae</taxon>
        <taxon>Hypocreales</taxon>
        <taxon>Nectriaceae</taxon>
        <taxon>Dactylonectria</taxon>
    </lineage>
</organism>